<gene>
    <name evidence="2" type="ORF">PCANC_00797</name>
    <name evidence="1" type="ORF">PCANC_13355</name>
</gene>
<evidence type="ECO:0000313" key="1">
    <source>
        <dbReference type="EMBL" id="PLW16670.1"/>
    </source>
</evidence>
<evidence type="ECO:0000313" key="3">
    <source>
        <dbReference type="Proteomes" id="UP000235388"/>
    </source>
</evidence>
<organism evidence="1 3">
    <name type="scientific">Puccinia coronata f. sp. avenae</name>
    <dbReference type="NCBI Taxonomy" id="200324"/>
    <lineage>
        <taxon>Eukaryota</taxon>
        <taxon>Fungi</taxon>
        <taxon>Dikarya</taxon>
        <taxon>Basidiomycota</taxon>
        <taxon>Pucciniomycotina</taxon>
        <taxon>Pucciniomycetes</taxon>
        <taxon>Pucciniales</taxon>
        <taxon>Pucciniaceae</taxon>
        <taxon>Puccinia</taxon>
    </lineage>
</organism>
<protein>
    <submittedName>
        <fullName evidence="1">Uncharacterized protein</fullName>
    </submittedName>
</protein>
<sequence length="82" mass="9099">MSLYLLSHNPPQLLVSQTSGSLAPLAFALKYSSLFPPKTFPQGTSESLHSTNYPSIIFITLHQHLPPDHLSLAFSQEDNLHQ</sequence>
<accession>A0A2N5STY5</accession>
<reference evidence="1 3" key="1">
    <citation type="submission" date="2017-11" db="EMBL/GenBank/DDBJ databases">
        <title>De novo assembly and phasing of dikaryotic genomes from two isolates of Puccinia coronata f. sp. avenae, the causal agent of oat crown rust.</title>
        <authorList>
            <person name="Miller M.E."/>
            <person name="Zhang Y."/>
            <person name="Omidvar V."/>
            <person name="Sperschneider J."/>
            <person name="Schwessinger B."/>
            <person name="Raley C."/>
            <person name="Palmer J.M."/>
            <person name="Garnica D."/>
            <person name="Upadhyaya N."/>
            <person name="Rathjen J."/>
            <person name="Taylor J.M."/>
            <person name="Park R.F."/>
            <person name="Dodds P.N."/>
            <person name="Hirsch C.D."/>
            <person name="Kianian S.F."/>
            <person name="Figueroa M."/>
        </authorList>
    </citation>
    <scope>NUCLEOTIDE SEQUENCE [LARGE SCALE GENOMIC DNA]</scope>
    <source>
        <strain evidence="1">12NC29</strain>
    </source>
</reference>
<proteinExistence type="predicted"/>
<evidence type="ECO:0000313" key="2">
    <source>
        <dbReference type="EMBL" id="PLW58204.1"/>
    </source>
</evidence>
<comment type="caution">
    <text evidence="1">The sequence shown here is derived from an EMBL/GenBank/DDBJ whole genome shotgun (WGS) entry which is preliminary data.</text>
</comment>
<dbReference type="EMBL" id="PGCJ01000865">
    <property type="protein sequence ID" value="PLW16670.1"/>
    <property type="molecule type" value="Genomic_DNA"/>
</dbReference>
<dbReference type="AlphaFoldDB" id="A0A2N5STY5"/>
<dbReference type="EMBL" id="PGCJ01000004">
    <property type="protein sequence ID" value="PLW58204.1"/>
    <property type="molecule type" value="Genomic_DNA"/>
</dbReference>
<dbReference type="Proteomes" id="UP000235388">
    <property type="component" value="Unassembled WGS sequence"/>
</dbReference>
<keyword evidence="3" id="KW-1185">Reference proteome</keyword>
<name>A0A2N5STY5_9BASI</name>